<sequence length="194" mass="21144">MRLPIITLLGVVAVSTVGAQDWCDEVGKFPDPDCPLTVRMAPISGSNDAKEQEAVDKLAAIGLLNAISQVAENSPPEQTRGLIGKIINKAKDKAKGVLRRVKDKVSRKIGKYGTKLKCRYNCKASCPIRYCKLRPKPRPRPIEPVYEPEPIEEPESDQQGDYQSEPGYGADESEAQSENGRFFGLGGLLASVFG</sequence>
<evidence type="ECO:0000256" key="2">
    <source>
        <dbReference type="SAM" id="SignalP"/>
    </source>
</evidence>
<dbReference type="WBParaSite" id="Pan_g8992.t1">
    <property type="protein sequence ID" value="Pan_g8992.t1"/>
    <property type="gene ID" value="Pan_g8992"/>
</dbReference>
<proteinExistence type="predicted"/>
<evidence type="ECO:0000256" key="1">
    <source>
        <dbReference type="SAM" id="MobiDB-lite"/>
    </source>
</evidence>
<evidence type="ECO:0000313" key="4">
    <source>
        <dbReference type="WBParaSite" id="Pan_g8992.t1"/>
    </source>
</evidence>
<dbReference type="Proteomes" id="UP000492821">
    <property type="component" value="Unassembled WGS sequence"/>
</dbReference>
<feature type="compositionally biased region" description="Acidic residues" evidence="1">
    <location>
        <begin position="149"/>
        <end position="158"/>
    </location>
</feature>
<keyword evidence="3" id="KW-1185">Reference proteome</keyword>
<organism evidence="3 4">
    <name type="scientific">Panagrellus redivivus</name>
    <name type="common">Microworm</name>
    <dbReference type="NCBI Taxonomy" id="6233"/>
    <lineage>
        <taxon>Eukaryota</taxon>
        <taxon>Metazoa</taxon>
        <taxon>Ecdysozoa</taxon>
        <taxon>Nematoda</taxon>
        <taxon>Chromadorea</taxon>
        <taxon>Rhabditida</taxon>
        <taxon>Tylenchina</taxon>
        <taxon>Panagrolaimomorpha</taxon>
        <taxon>Panagrolaimoidea</taxon>
        <taxon>Panagrolaimidae</taxon>
        <taxon>Panagrellus</taxon>
    </lineage>
</organism>
<keyword evidence="2" id="KW-0732">Signal</keyword>
<reference evidence="3" key="1">
    <citation type="journal article" date="2013" name="Genetics">
        <title>The draft genome and transcriptome of Panagrellus redivivus are shaped by the harsh demands of a free-living lifestyle.</title>
        <authorList>
            <person name="Srinivasan J."/>
            <person name="Dillman A.R."/>
            <person name="Macchietto M.G."/>
            <person name="Heikkinen L."/>
            <person name="Lakso M."/>
            <person name="Fracchia K.M."/>
            <person name="Antoshechkin I."/>
            <person name="Mortazavi A."/>
            <person name="Wong G."/>
            <person name="Sternberg P.W."/>
        </authorList>
    </citation>
    <scope>NUCLEOTIDE SEQUENCE [LARGE SCALE GENOMIC DNA]</scope>
    <source>
        <strain evidence="3">MT8872</strain>
    </source>
</reference>
<feature type="chain" id="PRO_5028875391" evidence="2">
    <location>
        <begin position="20"/>
        <end position="194"/>
    </location>
</feature>
<dbReference type="AlphaFoldDB" id="A0A7E4WAS2"/>
<feature type="region of interest" description="Disordered" evidence="1">
    <location>
        <begin position="137"/>
        <end position="179"/>
    </location>
</feature>
<evidence type="ECO:0000313" key="3">
    <source>
        <dbReference type="Proteomes" id="UP000492821"/>
    </source>
</evidence>
<reference evidence="4" key="2">
    <citation type="submission" date="2020-10" db="UniProtKB">
        <authorList>
            <consortium name="WormBaseParasite"/>
        </authorList>
    </citation>
    <scope>IDENTIFICATION</scope>
</reference>
<name>A0A7E4WAS2_PANRE</name>
<feature type="signal peptide" evidence="2">
    <location>
        <begin position="1"/>
        <end position="19"/>
    </location>
</feature>
<accession>A0A7E4WAS2</accession>
<protein>
    <submittedName>
        <fullName evidence="4">Variant surface glycoprotein</fullName>
    </submittedName>
</protein>